<dbReference type="CAZy" id="GH23">
    <property type="family name" value="Glycoside Hydrolase Family 23"/>
</dbReference>
<feature type="chain" id="PRO_5002683130" evidence="4">
    <location>
        <begin position="20"/>
        <end position="677"/>
    </location>
</feature>
<dbReference type="PANTHER" id="PTHR37423">
    <property type="entry name" value="SOLUBLE LYTIC MUREIN TRANSGLYCOSYLASE-RELATED"/>
    <property type="match status" value="1"/>
</dbReference>
<proteinExistence type="inferred from homology"/>
<dbReference type="Gene3D" id="1.10.530.10">
    <property type="match status" value="1"/>
</dbReference>
<gene>
    <name evidence="6" type="ordered locus">Acry_1909</name>
</gene>
<keyword evidence="3 4" id="KW-0732">Signal</keyword>
<sequence>MVRMLLLLTSLLALGAAPAPLGAVAIAAPLQPAPALARIMNDIRANHWTEAETLAAAQPDRLVARLVTYYRVLDPGAASETEIAAFMARYPDWPEQGILARRWNEALAADPDDATVRRECRTRLPETAAANARCAAALDQVAPREAARFARRAWIDGFDSPAGAATFEAKYAALLTPETNWARFSRLAIAGKLDVATMLLDQLPAGEAATARAFIALAHGGRQAQAAVAALTTAQRATPFLFFAELAAAQDQAARLALWQALGAEAEKQATGLARALLWRRRESFARDLLAAGDAKDAYALVAAARPPGEDARAGRDFLAGFIALRMLHEPAAARPWFVRLRGLSTAVITRARAFYWLAQTESGQAARADLLRAAAWPDTFYGQLAALQAGETPAQLAARIRALGPPRLTTGQATAFAERELPQAAVLLAEMGAPRRARAFLLRMAELSPSLADRYLDARLADGIGQVSASVMVARMAGTAGDMLVHLGWPIPPGLLPAPGQPRLEPAAATVPPPPAPPPRSVILSLIRQESSFDPRATSPSGAEGLMQLMPGTAREVARQSGLALPPGALVDDPARNVALGSAYFARLLQRFGDCLPLAIAAYNGGPRNVEKWIAANGDPRMPKAQGGVDLVTWIEEIPFGETRNYVERVTEGIVIYRALEGKPATDPVVRWTASR</sequence>
<dbReference type="GO" id="GO:0016020">
    <property type="term" value="C:membrane"/>
    <property type="evidence" value="ECO:0007669"/>
    <property type="project" value="InterPro"/>
</dbReference>
<comment type="similarity">
    <text evidence="1">Belongs to the transglycosylase Slt family.</text>
</comment>
<dbReference type="InterPro" id="IPR023346">
    <property type="entry name" value="Lysozyme-like_dom_sf"/>
</dbReference>
<evidence type="ECO:0000256" key="3">
    <source>
        <dbReference type="ARBA" id="ARBA00022729"/>
    </source>
</evidence>
<dbReference type="GO" id="GO:0004553">
    <property type="term" value="F:hydrolase activity, hydrolyzing O-glycosyl compounds"/>
    <property type="evidence" value="ECO:0007669"/>
    <property type="project" value="InterPro"/>
</dbReference>
<organism evidence="6 7">
    <name type="scientific">Acidiphilium cryptum (strain JF-5)</name>
    <dbReference type="NCBI Taxonomy" id="349163"/>
    <lineage>
        <taxon>Bacteria</taxon>
        <taxon>Pseudomonadati</taxon>
        <taxon>Pseudomonadota</taxon>
        <taxon>Alphaproteobacteria</taxon>
        <taxon>Acetobacterales</taxon>
        <taxon>Acidocellaceae</taxon>
        <taxon>Acidiphilium</taxon>
    </lineage>
</organism>
<dbReference type="GO" id="GO:0042597">
    <property type="term" value="C:periplasmic space"/>
    <property type="evidence" value="ECO:0007669"/>
    <property type="project" value="InterPro"/>
</dbReference>
<dbReference type="EMBL" id="CP000697">
    <property type="protein sequence ID" value="ABQ31110.1"/>
    <property type="molecule type" value="Genomic_DNA"/>
</dbReference>
<dbReference type="SUPFAM" id="SSF48435">
    <property type="entry name" value="Bacterial muramidases"/>
    <property type="match status" value="1"/>
</dbReference>
<evidence type="ECO:0000256" key="4">
    <source>
        <dbReference type="SAM" id="SignalP"/>
    </source>
</evidence>
<dbReference type="eggNOG" id="COG0741">
    <property type="taxonomic scope" value="Bacteria"/>
</dbReference>
<dbReference type="Pfam" id="PF01464">
    <property type="entry name" value="SLT"/>
    <property type="match status" value="1"/>
</dbReference>
<dbReference type="SUPFAM" id="SSF53955">
    <property type="entry name" value="Lysozyme-like"/>
    <property type="match status" value="1"/>
</dbReference>
<comment type="similarity">
    <text evidence="2">Belongs to the virb1 family.</text>
</comment>
<dbReference type="STRING" id="349163.Acry_1909"/>
<feature type="domain" description="Transglycosylase SLT" evidence="5">
    <location>
        <begin position="521"/>
        <end position="620"/>
    </location>
</feature>
<dbReference type="PROSITE" id="PS00922">
    <property type="entry name" value="TRANSGLYCOSYLASE"/>
    <property type="match status" value="1"/>
</dbReference>
<dbReference type="Gene3D" id="1.25.20.10">
    <property type="entry name" value="Bacterial muramidases"/>
    <property type="match status" value="1"/>
</dbReference>
<dbReference type="InterPro" id="IPR008939">
    <property type="entry name" value="Lytic_TGlycosylase_superhlx_U"/>
</dbReference>
<dbReference type="KEGG" id="acr:Acry_1909"/>
<dbReference type="PANTHER" id="PTHR37423:SF2">
    <property type="entry name" value="MEMBRANE-BOUND LYTIC MUREIN TRANSGLYCOSYLASE C"/>
    <property type="match status" value="1"/>
</dbReference>
<dbReference type="InterPro" id="IPR000189">
    <property type="entry name" value="Transglyc_AS"/>
</dbReference>
<evidence type="ECO:0000313" key="7">
    <source>
        <dbReference type="Proteomes" id="UP000000245"/>
    </source>
</evidence>
<keyword evidence="7" id="KW-1185">Reference proteome</keyword>
<evidence type="ECO:0000259" key="5">
    <source>
        <dbReference type="Pfam" id="PF01464"/>
    </source>
</evidence>
<evidence type="ECO:0000256" key="2">
    <source>
        <dbReference type="ARBA" id="ARBA00009387"/>
    </source>
</evidence>
<reference evidence="6 7" key="1">
    <citation type="submission" date="2007-05" db="EMBL/GenBank/DDBJ databases">
        <title>Complete sequence of chromosome of Acidiphilium cryptum JF-5.</title>
        <authorList>
            <consortium name="US DOE Joint Genome Institute"/>
            <person name="Copeland A."/>
            <person name="Lucas S."/>
            <person name="Lapidus A."/>
            <person name="Barry K."/>
            <person name="Detter J.C."/>
            <person name="Glavina del Rio T."/>
            <person name="Hammon N."/>
            <person name="Israni S."/>
            <person name="Dalin E."/>
            <person name="Tice H."/>
            <person name="Pitluck S."/>
            <person name="Sims D."/>
            <person name="Brettin T."/>
            <person name="Bruce D."/>
            <person name="Han C."/>
            <person name="Schmutz J."/>
            <person name="Larimer F."/>
            <person name="Land M."/>
            <person name="Hauser L."/>
            <person name="Kyrpides N."/>
            <person name="Kim E."/>
            <person name="Magnuson T."/>
            <person name="Richardson P."/>
        </authorList>
    </citation>
    <scope>NUCLEOTIDE SEQUENCE [LARGE SCALE GENOMIC DNA]</scope>
    <source>
        <strain evidence="6 7">JF-5</strain>
    </source>
</reference>
<dbReference type="RefSeq" id="WP_012039710.1">
    <property type="nucleotide sequence ID" value="NC_009484.1"/>
</dbReference>
<name>A5FZS8_ACICJ</name>
<dbReference type="InterPro" id="IPR008258">
    <property type="entry name" value="Transglycosylase_SLT_dom_1"/>
</dbReference>
<dbReference type="CDD" id="cd13401">
    <property type="entry name" value="Slt70-like"/>
    <property type="match status" value="1"/>
</dbReference>
<dbReference type="AlphaFoldDB" id="A5FZS8"/>
<accession>A5FZS8</accession>
<dbReference type="GO" id="GO:0000270">
    <property type="term" value="P:peptidoglycan metabolic process"/>
    <property type="evidence" value="ECO:0007669"/>
    <property type="project" value="InterPro"/>
</dbReference>
<dbReference type="HOGENOM" id="CLU_015184_0_1_5"/>
<dbReference type="GO" id="GO:0008933">
    <property type="term" value="F:peptidoglycan lytic transglycosylase activity"/>
    <property type="evidence" value="ECO:0007669"/>
    <property type="project" value="InterPro"/>
</dbReference>
<dbReference type="Proteomes" id="UP000000245">
    <property type="component" value="Chromosome"/>
</dbReference>
<protein>
    <submittedName>
        <fullName evidence="6">Lytic transglycosylase, catalytic</fullName>
    </submittedName>
</protein>
<evidence type="ECO:0000256" key="1">
    <source>
        <dbReference type="ARBA" id="ARBA00007734"/>
    </source>
</evidence>
<feature type="signal peptide" evidence="4">
    <location>
        <begin position="1"/>
        <end position="19"/>
    </location>
</feature>
<evidence type="ECO:0000313" key="6">
    <source>
        <dbReference type="EMBL" id="ABQ31110.1"/>
    </source>
</evidence>